<dbReference type="PANTHER" id="PTHR40050">
    <property type="entry name" value="INNER SPORE COAT PROTEIN H"/>
    <property type="match status" value="1"/>
</dbReference>
<dbReference type="EMBL" id="PDUD01000009">
    <property type="protein sequence ID" value="PHN07632.1"/>
    <property type="molecule type" value="Genomic_DNA"/>
</dbReference>
<feature type="chain" id="PRO_5013175105" description="Spore coat protein CotH" evidence="1">
    <location>
        <begin position="25"/>
        <end position="539"/>
    </location>
</feature>
<evidence type="ECO:0000256" key="1">
    <source>
        <dbReference type="SAM" id="SignalP"/>
    </source>
</evidence>
<name>A0A2D0NGK4_FLAN2</name>
<feature type="signal peptide" evidence="1">
    <location>
        <begin position="1"/>
        <end position="24"/>
    </location>
</feature>
<sequence length="539" mass="61320">MKIMQSLKLAITFCFLTGSIGLFAQDDFFKVDQVQQIHITFEQEDWRYLLDSLRYNGEELLPATVRINDEELEGVGVRYREGRAFTPAAKRNGLFLQLDLKKDGQAYQGYTSIDLSDGVRDPSMLREVLAHEIAQPYLPAPRANFAKVFINEELYGLFSNIEVIGKQFLTRNFAETDGTLFAATPDYIVPAPEECRSKLYASLQVDNSAACYQHNFTALQNADWTALFGLAKTLQDKPGEIEKVLNIDKTLWMLAFNNVLANLSSYSGQYSPNYLLYRDESGRFVPIITGFNFAFGSYKNTGTGSDLGTVEMLQLDPMLHADDPSKPLISVLLGNEKYQKQYLAHMRTLINNHFKDDTFNKRVEALQLMVLPDLAEDENKYYTLAEIEKSLTTTIGRKSKIPGLVAFMNKRISYLENHPAFRILPPAIEEVEVRQRERFSNEKISDFRIRAKVDQYTNKVVVYYRFSPEETFTALRMMDDGGHFDEGAGDNIYGAIIEPSGGKDQLEYYIQAENAKAISYDPIDYTVTKHKVSLAELNQ</sequence>
<accession>A0A2D0NGK4</accession>
<dbReference type="Proteomes" id="UP000223913">
    <property type="component" value="Unassembled WGS sequence"/>
</dbReference>
<dbReference type="AlphaFoldDB" id="A0A2D0NGK4"/>
<evidence type="ECO:0000313" key="3">
    <source>
        <dbReference type="Proteomes" id="UP000223913"/>
    </source>
</evidence>
<proteinExistence type="predicted"/>
<dbReference type="InterPro" id="IPR014867">
    <property type="entry name" value="Spore_coat_CotH_CotH2/3/7"/>
</dbReference>
<keyword evidence="3" id="KW-1185">Reference proteome</keyword>
<dbReference type="PANTHER" id="PTHR40050:SF1">
    <property type="entry name" value="INNER SPORE COAT PROTEIN H"/>
    <property type="match status" value="1"/>
</dbReference>
<protein>
    <recommendedName>
        <fullName evidence="4">Spore coat protein CotH</fullName>
    </recommendedName>
</protein>
<dbReference type="Pfam" id="PF08757">
    <property type="entry name" value="CotH"/>
    <property type="match status" value="1"/>
</dbReference>
<dbReference type="OrthoDB" id="8901262at2"/>
<organism evidence="2 3">
    <name type="scientific">Flavilitoribacter nigricans (strain ATCC 23147 / DSM 23189 / NBRC 102662 / NCIMB 1420 / SS-2)</name>
    <name type="common">Lewinella nigricans</name>
    <dbReference type="NCBI Taxonomy" id="1122177"/>
    <lineage>
        <taxon>Bacteria</taxon>
        <taxon>Pseudomonadati</taxon>
        <taxon>Bacteroidota</taxon>
        <taxon>Saprospiria</taxon>
        <taxon>Saprospirales</taxon>
        <taxon>Lewinellaceae</taxon>
        <taxon>Flavilitoribacter</taxon>
    </lineage>
</organism>
<comment type="caution">
    <text evidence="2">The sequence shown here is derived from an EMBL/GenBank/DDBJ whole genome shotgun (WGS) entry which is preliminary data.</text>
</comment>
<gene>
    <name evidence="2" type="ORF">CRP01_05900</name>
</gene>
<evidence type="ECO:0000313" key="2">
    <source>
        <dbReference type="EMBL" id="PHN07632.1"/>
    </source>
</evidence>
<keyword evidence="1" id="KW-0732">Signal</keyword>
<reference evidence="2 3" key="1">
    <citation type="submission" date="2017-10" db="EMBL/GenBank/DDBJ databases">
        <title>The draft genome sequence of Lewinella nigricans NBRC 102662.</title>
        <authorList>
            <person name="Wang K."/>
        </authorList>
    </citation>
    <scope>NUCLEOTIDE SEQUENCE [LARGE SCALE GENOMIC DNA]</scope>
    <source>
        <strain evidence="2 3">NBRC 102662</strain>
    </source>
</reference>
<evidence type="ECO:0008006" key="4">
    <source>
        <dbReference type="Google" id="ProtNLM"/>
    </source>
</evidence>